<dbReference type="STRING" id="632335.Calkr_2401"/>
<dbReference type="RefSeq" id="WP_013433553.1">
    <property type="nucleotide sequence ID" value="NC_014721.1"/>
</dbReference>
<gene>
    <name evidence="1" type="ordered locus">Calkr_2401</name>
</gene>
<protein>
    <submittedName>
        <fullName evidence="1">Uncharacterized protein</fullName>
    </submittedName>
</protein>
<dbReference type="AlphaFoldDB" id="E4S7F5"/>
<dbReference type="EMBL" id="CP002326">
    <property type="protein sequence ID" value="ADQ41838.1"/>
    <property type="molecule type" value="Genomic_DNA"/>
</dbReference>
<dbReference type="KEGG" id="cki:Calkr_2401"/>
<evidence type="ECO:0000313" key="1">
    <source>
        <dbReference type="EMBL" id="ADQ41838.1"/>
    </source>
</evidence>
<evidence type="ECO:0000313" key="2">
    <source>
        <dbReference type="Proteomes" id="UP000009256"/>
    </source>
</evidence>
<dbReference type="HOGENOM" id="CLU_3005459_0_0_9"/>
<dbReference type="Proteomes" id="UP000009256">
    <property type="component" value="Chromosome"/>
</dbReference>
<proteinExistence type="predicted"/>
<reference evidence="1 2" key="2">
    <citation type="journal article" date="2011" name="J. Bacteriol.">
        <title>Complete genome sequences for the anaerobic, extremely thermophilic plant biomass-degrading bacteria Caldicellulosiruptor hydrothermalis, Caldicellulosiruptor kristjanssonii, Caldicellulosiruptor kronotskyensis, Caldicellulosiruptor owensenis, and Caldicellulosiruptor lactoaceticus.</title>
        <authorList>
            <person name="Blumer-Schuette S.E."/>
            <person name="Ozdemir I."/>
            <person name="Mistry D."/>
            <person name="Lucas S."/>
            <person name="Lapidus A."/>
            <person name="Cheng J.F."/>
            <person name="Goodwin L.A."/>
            <person name="Pitluck S."/>
            <person name="Land M.L."/>
            <person name="Hauser L.J."/>
            <person name="Woyke T."/>
            <person name="Mikhailova N."/>
            <person name="Pati A."/>
            <person name="Kyrpides N.C."/>
            <person name="Ivanova N."/>
            <person name="Detter J.C."/>
            <person name="Walston-Davenport K."/>
            <person name="Han S."/>
            <person name="Adams M.W."/>
            <person name="Kelly R.M."/>
        </authorList>
    </citation>
    <scope>NUCLEOTIDE SEQUENCE [LARGE SCALE GENOMIC DNA]</scope>
    <source>
        <strain evidence="2">ATCC 700853 / DSM 12137 / I77R1B</strain>
    </source>
</reference>
<sequence length="56" mass="6613">MLINNPEYDIWPVAENFAIGRFVIYQEALQKVGCTVDSIDLIALEMIKYFKNYVRR</sequence>
<name>E4S7F5_CALA7</name>
<accession>E4S7F5</accession>
<organism evidence="1 2">
    <name type="scientific">Caldicellulosiruptor acetigenus (strain ATCC 700853 / DSM 12137 / I77R1B)</name>
    <name type="common">Caldicellulosiruptor kristjanssonii</name>
    <dbReference type="NCBI Taxonomy" id="632335"/>
    <lineage>
        <taxon>Bacteria</taxon>
        <taxon>Bacillati</taxon>
        <taxon>Bacillota</taxon>
        <taxon>Bacillota incertae sedis</taxon>
        <taxon>Caldicellulosiruptorales</taxon>
        <taxon>Caldicellulosiruptoraceae</taxon>
        <taxon>Caldicellulosiruptor</taxon>
    </lineage>
</organism>
<keyword evidence="2" id="KW-1185">Reference proteome</keyword>
<reference key="1">
    <citation type="submission" date="2010-11" db="EMBL/GenBank/DDBJ databases">
        <title>Complete sequence of chromosome of Caldicellulosiruptor kristjanssonii 177R1B.</title>
        <authorList>
            <consortium name="US DOE Joint Genome Institute"/>
            <person name="Lucas S."/>
            <person name="Copeland A."/>
            <person name="Lapidus A."/>
            <person name="Cheng J.-F."/>
            <person name="Bruce D."/>
            <person name="Goodwin L."/>
            <person name="Pitluck S."/>
            <person name="Davenport K."/>
            <person name="Detter J.C."/>
            <person name="Han C."/>
            <person name="Tapia R."/>
            <person name="Land M."/>
            <person name="Hauser L."/>
            <person name="Jeffries C."/>
            <person name="Kyrpides N."/>
            <person name="Ivanova N."/>
            <person name="Mikhailova N."/>
            <person name="Blumer-Schuette S.E."/>
            <person name="Kelly R.M."/>
            <person name="Woyke T."/>
        </authorList>
    </citation>
    <scope>NUCLEOTIDE SEQUENCE</scope>
    <source>
        <strain>177R1B</strain>
    </source>
</reference>